<dbReference type="Pfam" id="PF21924">
    <property type="entry name" value="XRCC4_CC"/>
    <property type="match status" value="1"/>
</dbReference>
<dbReference type="Proteomes" id="UP000700596">
    <property type="component" value="Unassembled WGS sequence"/>
</dbReference>
<protein>
    <recommendedName>
        <fullName evidence="3">XRCC4 coiled-coil domain-containing protein</fullName>
    </recommendedName>
</protein>
<sequence length="371" mass="41185">MAAGISHIIPVSPANGGDPAVVVEVVPKGPHPLDIRLVGCEGENVYVTNIKHRNIADLKKNTFKGSDDEWETVLSYFLLQRQPETAGQAKILQDIRMVYSINGNELDISIRRDVQGIKIMLGNIILRYEEEEINPFEWAQTSAVAHSSALKEISRLKAELALRQDTVDKLNSQLEDFIKAKDEAETAMLQQFMELLNEKKRKIRDQSRLLASAKVDRSTALAIQVAREEKPKTRTPGPSRTSKRKAPAKAPIIDQESDVDQMEIDEVKEEEQNDDEDSGPGAATPDRTSVEETEDEDENQIPAQRPGSFLEQSSQRSAGTMETRADSSGAAVSAPAPPTRELPFVRRTTRSHPEKRQAPAPADEDDETDDD</sequence>
<evidence type="ECO:0000313" key="4">
    <source>
        <dbReference type="EMBL" id="KAH7112171.1"/>
    </source>
</evidence>
<organism evidence="4 5">
    <name type="scientific">Dendryphion nanum</name>
    <dbReference type="NCBI Taxonomy" id="256645"/>
    <lineage>
        <taxon>Eukaryota</taxon>
        <taxon>Fungi</taxon>
        <taxon>Dikarya</taxon>
        <taxon>Ascomycota</taxon>
        <taxon>Pezizomycotina</taxon>
        <taxon>Dothideomycetes</taxon>
        <taxon>Pleosporomycetidae</taxon>
        <taxon>Pleosporales</taxon>
        <taxon>Torulaceae</taxon>
        <taxon>Dendryphion</taxon>
    </lineage>
</organism>
<dbReference type="InterPro" id="IPR014751">
    <property type="entry name" value="XRCC4-like_C"/>
</dbReference>
<feature type="domain" description="XRCC4 coiled-coil" evidence="3">
    <location>
        <begin position="161"/>
        <end position="205"/>
    </location>
</feature>
<feature type="non-terminal residue" evidence="4">
    <location>
        <position position="371"/>
    </location>
</feature>
<dbReference type="EMBL" id="JAGMWT010000022">
    <property type="protein sequence ID" value="KAH7112171.1"/>
    <property type="molecule type" value="Genomic_DNA"/>
</dbReference>
<dbReference type="OrthoDB" id="8064436at2759"/>
<dbReference type="SUPFAM" id="SSF58022">
    <property type="entry name" value="XRCC4, C-terminal oligomerization domain"/>
    <property type="match status" value="1"/>
</dbReference>
<gene>
    <name evidence="4" type="ORF">B0J11DRAFT_416854</name>
</gene>
<evidence type="ECO:0000256" key="2">
    <source>
        <dbReference type="SAM" id="MobiDB-lite"/>
    </source>
</evidence>
<dbReference type="PANTHER" id="PTHR42067">
    <property type="entry name" value="YALI0C15378P"/>
    <property type="match status" value="1"/>
</dbReference>
<evidence type="ECO:0000256" key="1">
    <source>
        <dbReference type="SAM" id="Coils"/>
    </source>
</evidence>
<proteinExistence type="predicted"/>
<feature type="region of interest" description="Disordered" evidence="2">
    <location>
        <begin position="224"/>
        <end position="371"/>
    </location>
</feature>
<feature type="compositionally biased region" description="Acidic residues" evidence="2">
    <location>
        <begin position="255"/>
        <end position="278"/>
    </location>
</feature>
<accession>A0A9P9I8W9</accession>
<keyword evidence="5" id="KW-1185">Reference proteome</keyword>
<name>A0A9P9I8W9_9PLEO</name>
<feature type="compositionally biased region" description="Acidic residues" evidence="2">
    <location>
        <begin position="362"/>
        <end position="371"/>
    </location>
</feature>
<dbReference type="AlphaFoldDB" id="A0A9P9I8W9"/>
<feature type="compositionally biased region" description="Polar residues" evidence="2">
    <location>
        <begin position="310"/>
        <end position="320"/>
    </location>
</feature>
<comment type="caution">
    <text evidence="4">The sequence shown here is derived from an EMBL/GenBank/DDBJ whole genome shotgun (WGS) entry which is preliminary data.</text>
</comment>
<reference evidence="4" key="1">
    <citation type="journal article" date="2021" name="Nat. Commun.">
        <title>Genetic determinants of endophytism in the Arabidopsis root mycobiome.</title>
        <authorList>
            <person name="Mesny F."/>
            <person name="Miyauchi S."/>
            <person name="Thiergart T."/>
            <person name="Pickel B."/>
            <person name="Atanasova L."/>
            <person name="Karlsson M."/>
            <person name="Huettel B."/>
            <person name="Barry K.W."/>
            <person name="Haridas S."/>
            <person name="Chen C."/>
            <person name="Bauer D."/>
            <person name="Andreopoulos W."/>
            <person name="Pangilinan J."/>
            <person name="LaButti K."/>
            <person name="Riley R."/>
            <person name="Lipzen A."/>
            <person name="Clum A."/>
            <person name="Drula E."/>
            <person name="Henrissat B."/>
            <person name="Kohler A."/>
            <person name="Grigoriev I.V."/>
            <person name="Martin F.M."/>
            <person name="Hacquard S."/>
        </authorList>
    </citation>
    <scope>NUCLEOTIDE SEQUENCE</scope>
    <source>
        <strain evidence="4">MPI-CAGE-CH-0243</strain>
    </source>
</reference>
<feature type="coiled-coil region" evidence="1">
    <location>
        <begin position="153"/>
        <end position="209"/>
    </location>
</feature>
<dbReference type="PANTHER" id="PTHR42067:SF1">
    <property type="entry name" value="MITOTIC APPARATUS PROTEIN P62"/>
    <property type="match status" value="1"/>
</dbReference>
<keyword evidence="1" id="KW-0175">Coiled coil</keyword>
<dbReference type="Gene3D" id="1.20.5.370">
    <property type="match status" value="1"/>
</dbReference>
<dbReference type="InterPro" id="IPR053962">
    <property type="entry name" value="XRCC4_CC"/>
</dbReference>
<evidence type="ECO:0000313" key="5">
    <source>
        <dbReference type="Proteomes" id="UP000700596"/>
    </source>
</evidence>
<evidence type="ECO:0000259" key="3">
    <source>
        <dbReference type="Pfam" id="PF21924"/>
    </source>
</evidence>